<gene>
    <name evidence="1" type="ORF">Hamer_G016348</name>
</gene>
<dbReference type="AlphaFoldDB" id="A0A8J5JMX1"/>
<name>A0A8J5JMX1_HOMAM</name>
<reference evidence="1" key="1">
    <citation type="journal article" date="2021" name="Sci. Adv.">
        <title>The American lobster genome reveals insights on longevity, neural, and immune adaptations.</title>
        <authorList>
            <person name="Polinski J.M."/>
            <person name="Zimin A.V."/>
            <person name="Clark K.F."/>
            <person name="Kohn A.B."/>
            <person name="Sadowski N."/>
            <person name="Timp W."/>
            <person name="Ptitsyn A."/>
            <person name="Khanna P."/>
            <person name="Romanova D.Y."/>
            <person name="Williams P."/>
            <person name="Greenwood S.J."/>
            <person name="Moroz L.L."/>
            <person name="Walt D.R."/>
            <person name="Bodnar A.G."/>
        </authorList>
    </citation>
    <scope>NUCLEOTIDE SEQUENCE</scope>
    <source>
        <strain evidence="1">GMGI-L3</strain>
    </source>
</reference>
<keyword evidence="2" id="KW-1185">Reference proteome</keyword>
<sequence length="45" mass="4830">MQLPDVDVSCRYCIVRGCSSDVDVSVSVGIVLQEDDVSDVDVDVV</sequence>
<dbReference type="Proteomes" id="UP000747542">
    <property type="component" value="Unassembled WGS sequence"/>
</dbReference>
<proteinExistence type="predicted"/>
<evidence type="ECO:0000313" key="2">
    <source>
        <dbReference type="Proteomes" id="UP000747542"/>
    </source>
</evidence>
<protein>
    <submittedName>
        <fullName evidence="1">Uncharacterized protein</fullName>
    </submittedName>
</protein>
<accession>A0A8J5JMX1</accession>
<evidence type="ECO:0000313" key="1">
    <source>
        <dbReference type="EMBL" id="KAG7161282.1"/>
    </source>
</evidence>
<dbReference type="EMBL" id="JAHLQT010029607">
    <property type="protein sequence ID" value="KAG7161282.1"/>
    <property type="molecule type" value="Genomic_DNA"/>
</dbReference>
<organism evidence="1 2">
    <name type="scientific">Homarus americanus</name>
    <name type="common">American lobster</name>
    <dbReference type="NCBI Taxonomy" id="6706"/>
    <lineage>
        <taxon>Eukaryota</taxon>
        <taxon>Metazoa</taxon>
        <taxon>Ecdysozoa</taxon>
        <taxon>Arthropoda</taxon>
        <taxon>Crustacea</taxon>
        <taxon>Multicrustacea</taxon>
        <taxon>Malacostraca</taxon>
        <taxon>Eumalacostraca</taxon>
        <taxon>Eucarida</taxon>
        <taxon>Decapoda</taxon>
        <taxon>Pleocyemata</taxon>
        <taxon>Astacidea</taxon>
        <taxon>Nephropoidea</taxon>
        <taxon>Nephropidae</taxon>
        <taxon>Homarus</taxon>
    </lineage>
</organism>
<comment type="caution">
    <text evidence="1">The sequence shown here is derived from an EMBL/GenBank/DDBJ whole genome shotgun (WGS) entry which is preliminary data.</text>
</comment>